<evidence type="ECO:0000313" key="2">
    <source>
        <dbReference type="Proteomes" id="UP001060215"/>
    </source>
</evidence>
<reference evidence="1 2" key="1">
    <citation type="journal article" date="2022" name="Plant J.">
        <title>Chromosome-level genome of Camellia lanceoleosa provides a valuable resource for understanding genome evolution and self-incompatibility.</title>
        <authorList>
            <person name="Gong W."/>
            <person name="Xiao S."/>
            <person name="Wang L."/>
            <person name="Liao Z."/>
            <person name="Chang Y."/>
            <person name="Mo W."/>
            <person name="Hu G."/>
            <person name="Li W."/>
            <person name="Zhao G."/>
            <person name="Zhu H."/>
            <person name="Hu X."/>
            <person name="Ji K."/>
            <person name="Xiang X."/>
            <person name="Song Q."/>
            <person name="Yuan D."/>
            <person name="Jin S."/>
            <person name="Zhang L."/>
        </authorList>
    </citation>
    <scope>NUCLEOTIDE SEQUENCE [LARGE SCALE GENOMIC DNA]</scope>
    <source>
        <strain evidence="1">SQ_2022a</strain>
    </source>
</reference>
<proteinExistence type="predicted"/>
<dbReference type="Proteomes" id="UP001060215">
    <property type="component" value="Chromosome 3"/>
</dbReference>
<evidence type="ECO:0000313" key="1">
    <source>
        <dbReference type="EMBL" id="KAI8024738.1"/>
    </source>
</evidence>
<name>A0ACC0IGJ1_9ERIC</name>
<dbReference type="EMBL" id="CM045760">
    <property type="protein sequence ID" value="KAI8024738.1"/>
    <property type="molecule type" value="Genomic_DNA"/>
</dbReference>
<keyword evidence="2" id="KW-1185">Reference proteome</keyword>
<comment type="caution">
    <text evidence="1">The sequence shown here is derived from an EMBL/GenBank/DDBJ whole genome shotgun (WGS) entry which is preliminary data.</text>
</comment>
<organism evidence="1 2">
    <name type="scientific">Camellia lanceoleosa</name>
    <dbReference type="NCBI Taxonomy" id="1840588"/>
    <lineage>
        <taxon>Eukaryota</taxon>
        <taxon>Viridiplantae</taxon>
        <taxon>Streptophyta</taxon>
        <taxon>Embryophyta</taxon>
        <taxon>Tracheophyta</taxon>
        <taxon>Spermatophyta</taxon>
        <taxon>Magnoliopsida</taxon>
        <taxon>eudicotyledons</taxon>
        <taxon>Gunneridae</taxon>
        <taxon>Pentapetalae</taxon>
        <taxon>asterids</taxon>
        <taxon>Ericales</taxon>
        <taxon>Theaceae</taxon>
        <taxon>Camellia</taxon>
    </lineage>
</organism>
<protein>
    <submittedName>
        <fullName evidence="1">Uncharacterized protein</fullName>
    </submittedName>
</protein>
<accession>A0ACC0IGJ1</accession>
<sequence>MKNCTDGNQHRVIPVKVEQGSGRVKSQVEKKSTVLPLALTLPSNLPIPAGFSPNPDSRFFFLYIFNTLGTPRTRLSSGKSSSTMEPHGLQLHSTMASSMASSMLHSGA</sequence>
<gene>
    <name evidence="1" type="ORF">LOK49_LG02G02468</name>
</gene>